<evidence type="ECO:0000256" key="3">
    <source>
        <dbReference type="RuleBase" id="RU362132"/>
    </source>
</evidence>
<dbReference type="SUPFAM" id="SSF52467">
    <property type="entry name" value="DHS-like NAD/FAD-binding domain"/>
    <property type="match status" value="1"/>
</dbReference>
<dbReference type="GO" id="GO:0000287">
    <property type="term" value="F:magnesium ion binding"/>
    <property type="evidence" value="ECO:0007669"/>
    <property type="project" value="InterPro"/>
</dbReference>
<feature type="domain" description="Thiamine pyrophosphate enzyme N-terminal TPP-binding" evidence="6">
    <location>
        <begin position="16"/>
        <end position="120"/>
    </location>
</feature>
<proteinExistence type="inferred from homology"/>
<dbReference type="Gene3D" id="3.40.50.970">
    <property type="match status" value="2"/>
</dbReference>
<dbReference type="PROSITE" id="PS00435">
    <property type="entry name" value="PEROXIDASE_1"/>
    <property type="match status" value="1"/>
</dbReference>
<dbReference type="InterPro" id="IPR045229">
    <property type="entry name" value="TPP_enz"/>
</dbReference>
<dbReference type="Pfam" id="PF00205">
    <property type="entry name" value="TPP_enzyme_M"/>
    <property type="match status" value="1"/>
</dbReference>
<evidence type="ECO:0000313" key="8">
    <source>
        <dbReference type="Proteomes" id="UP000635983"/>
    </source>
</evidence>
<protein>
    <submittedName>
        <fullName evidence="7">Benzoylformate decarboxylase</fullName>
    </submittedName>
</protein>
<dbReference type="PANTHER" id="PTHR18968">
    <property type="entry name" value="THIAMINE PYROPHOSPHATE ENZYMES"/>
    <property type="match status" value="1"/>
</dbReference>
<dbReference type="GO" id="GO:0030976">
    <property type="term" value="F:thiamine pyrophosphate binding"/>
    <property type="evidence" value="ECO:0007669"/>
    <property type="project" value="InterPro"/>
</dbReference>
<dbReference type="AlphaFoldDB" id="A0A917Q1L6"/>
<dbReference type="InterPro" id="IPR012000">
    <property type="entry name" value="Thiamin_PyroP_enz_cen_dom"/>
</dbReference>
<dbReference type="GO" id="GO:0003984">
    <property type="term" value="F:acetolactate synthase activity"/>
    <property type="evidence" value="ECO:0007669"/>
    <property type="project" value="TreeGrafter"/>
</dbReference>
<evidence type="ECO:0000256" key="1">
    <source>
        <dbReference type="ARBA" id="ARBA00007812"/>
    </source>
</evidence>
<feature type="domain" description="Thiamine pyrophosphate enzyme central" evidence="4">
    <location>
        <begin position="204"/>
        <end position="338"/>
    </location>
</feature>
<keyword evidence="8" id="KW-1185">Reference proteome</keyword>
<organism evidence="7 8">
    <name type="scientific">Pseudomonas matsuisoli</name>
    <dbReference type="NCBI Taxonomy" id="1515666"/>
    <lineage>
        <taxon>Bacteria</taxon>
        <taxon>Pseudomonadati</taxon>
        <taxon>Pseudomonadota</taxon>
        <taxon>Gammaproteobacteria</taxon>
        <taxon>Pseudomonadales</taxon>
        <taxon>Pseudomonadaceae</taxon>
        <taxon>Pseudomonas</taxon>
    </lineage>
</organism>
<dbReference type="GO" id="GO:0019752">
    <property type="term" value="P:carboxylic acid metabolic process"/>
    <property type="evidence" value="ECO:0007669"/>
    <property type="project" value="UniProtKB-ARBA"/>
</dbReference>
<gene>
    <name evidence="7" type="primary">mdlC</name>
    <name evidence="7" type="ORF">GCM10009304_35780</name>
</gene>
<evidence type="ECO:0000256" key="2">
    <source>
        <dbReference type="ARBA" id="ARBA00023052"/>
    </source>
</evidence>
<evidence type="ECO:0000259" key="6">
    <source>
        <dbReference type="Pfam" id="PF02776"/>
    </source>
</evidence>
<comment type="caution">
    <text evidence="7">The sequence shown here is derived from an EMBL/GenBank/DDBJ whole genome shotgun (WGS) entry which is preliminary data.</text>
</comment>
<comment type="similarity">
    <text evidence="1 3">Belongs to the TPP enzyme family.</text>
</comment>
<dbReference type="CDD" id="cd02002">
    <property type="entry name" value="TPP_BFDC"/>
    <property type="match status" value="1"/>
</dbReference>
<evidence type="ECO:0000313" key="7">
    <source>
        <dbReference type="EMBL" id="GGK06499.1"/>
    </source>
</evidence>
<keyword evidence="2 3" id="KW-0786">Thiamine pyrophosphate</keyword>
<dbReference type="InterPro" id="IPR012001">
    <property type="entry name" value="Thiamin_PyroP_enz_TPP-bd_dom"/>
</dbReference>
<dbReference type="InterPro" id="IPR029035">
    <property type="entry name" value="DHS-like_NAD/FAD-binding_dom"/>
</dbReference>
<dbReference type="InterPro" id="IPR019793">
    <property type="entry name" value="Peroxidases_heam-ligand_BS"/>
</dbReference>
<dbReference type="RefSeq" id="WP_188985154.1">
    <property type="nucleotide sequence ID" value="NZ_BMPO01000009.1"/>
</dbReference>
<sequence length="564" mass="60384">MAAPSKPASSSTEKRRGADLFLDVLRSEQVHYIFGNPGTTELPLMNALTAAPDIEYVLGLQEASVVAMADGYAQASGKPGFVNLHTSGGLGNGIAAIVSAQIANTPLIITAGQQDSRHTVTDPLLYGDLVSMARPNVKWVEEIRHPEHIPMLLRRALQDCQTQPTGPVFLSLPIDTMERHTDVDVGTPSRIDRTPIASNLGELAEVLANIEPGRLAVVIGEEVGATNAGSESVALVELLGASVLGGSSLGRTAFPTAHPQWRGILPPKAAAIRDILEPFDAVLLLGGHSLVSYQYSDGLPIPAGRRVIQLTSNAHQLGRFYDGTFGWVGDVRLSLQTLLPILAEKCAPRADAIETLKVRAQQLRDALRSDVSARAADQFDAPETSPLVAAYETLRAVGGDIPIVDEAPATIIHVRDCLDSSSSRQYTFTRSGILGWAMPAAVGMSLGLERRPVVCLVGDGSAMYSPQALWTAAHMGLPVTFVVMNNGEYNILKNNIRAQSHYRSAKAEHFIGMDIVDPRIDFVALAKTYGVAARRVERAADIYGAVQDGIRSGRPNLIDLPITR</sequence>
<dbReference type="InterPro" id="IPR011766">
    <property type="entry name" value="TPP_enzyme_TPP-bd"/>
</dbReference>
<evidence type="ECO:0000259" key="5">
    <source>
        <dbReference type="Pfam" id="PF02775"/>
    </source>
</evidence>
<feature type="domain" description="Thiamine pyrophosphate enzyme TPP-binding" evidence="5">
    <location>
        <begin position="425"/>
        <end position="559"/>
    </location>
</feature>
<accession>A0A917Q1L6</accession>
<dbReference type="Gene3D" id="3.40.50.1220">
    <property type="entry name" value="TPP-binding domain"/>
    <property type="match status" value="1"/>
</dbReference>
<dbReference type="EMBL" id="BMPO01000009">
    <property type="protein sequence ID" value="GGK06499.1"/>
    <property type="molecule type" value="Genomic_DNA"/>
</dbReference>
<evidence type="ECO:0000259" key="4">
    <source>
        <dbReference type="Pfam" id="PF00205"/>
    </source>
</evidence>
<name>A0A917Q1L6_9PSED</name>
<dbReference type="InterPro" id="IPR029061">
    <property type="entry name" value="THDP-binding"/>
</dbReference>
<reference evidence="7" key="2">
    <citation type="submission" date="2020-09" db="EMBL/GenBank/DDBJ databases">
        <authorList>
            <person name="Sun Q."/>
            <person name="Ohkuma M."/>
        </authorList>
    </citation>
    <scope>NUCLEOTIDE SEQUENCE</scope>
    <source>
        <strain evidence="7">JCM 30078</strain>
    </source>
</reference>
<dbReference type="Pfam" id="PF02776">
    <property type="entry name" value="TPP_enzyme_N"/>
    <property type="match status" value="1"/>
</dbReference>
<dbReference type="SUPFAM" id="SSF52518">
    <property type="entry name" value="Thiamin diphosphate-binding fold (THDP-binding)"/>
    <property type="match status" value="2"/>
</dbReference>
<dbReference type="GO" id="GO:0050660">
    <property type="term" value="F:flavin adenine dinucleotide binding"/>
    <property type="evidence" value="ECO:0007669"/>
    <property type="project" value="TreeGrafter"/>
</dbReference>
<reference evidence="7" key="1">
    <citation type="journal article" date="2014" name="Int. J. Syst. Evol. Microbiol.">
        <title>Complete genome sequence of Corynebacterium casei LMG S-19264T (=DSM 44701T), isolated from a smear-ripened cheese.</title>
        <authorList>
            <consortium name="US DOE Joint Genome Institute (JGI-PGF)"/>
            <person name="Walter F."/>
            <person name="Albersmeier A."/>
            <person name="Kalinowski J."/>
            <person name="Ruckert C."/>
        </authorList>
    </citation>
    <scope>NUCLEOTIDE SEQUENCE</scope>
    <source>
        <strain evidence="7">JCM 30078</strain>
    </source>
</reference>
<dbReference type="Proteomes" id="UP000635983">
    <property type="component" value="Unassembled WGS sequence"/>
</dbReference>
<dbReference type="PANTHER" id="PTHR18968:SF133">
    <property type="entry name" value="BENZOYLFORMATE DECARBOXYLASE"/>
    <property type="match status" value="1"/>
</dbReference>
<dbReference type="CDD" id="cd07035">
    <property type="entry name" value="TPP_PYR_POX_like"/>
    <property type="match status" value="1"/>
</dbReference>
<dbReference type="Pfam" id="PF02775">
    <property type="entry name" value="TPP_enzyme_C"/>
    <property type="match status" value="1"/>
</dbReference>